<gene>
    <name evidence="8" type="primary">tauD</name>
    <name evidence="8" type="ORF">GCM10012280_45920</name>
</gene>
<dbReference type="InterPro" id="IPR051323">
    <property type="entry name" value="AtsK-like"/>
</dbReference>
<reference evidence="8" key="1">
    <citation type="journal article" date="2014" name="Int. J. Syst. Evol. Microbiol.">
        <title>Complete genome sequence of Corynebacterium casei LMG S-19264T (=DSM 44701T), isolated from a smear-ripened cheese.</title>
        <authorList>
            <consortium name="US DOE Joint Genome Institute (JGI-PGF)"/>
            <person name="Walter F."/>
            <person name="Albersmeier A."/>
            <person name="Kalinowski J."/>
            <person name="Ruckert C."/>
        </authorList>
    </citation>
    <scope>NUCLEOTIDE SEQUENCE</scope>
    <source>
        <strain evidence="8">CGMCC 4.7201</strain>
    </source>
</reference>
<keyword evidence="4 8" id="KW-0223">Dioxygenase</keyword>
<evidence type="ECO:0000256" key="3">
    <source>
        <dbReference type="ARBA" id="ARBA00022723"/>
    </source>
</evidence>
<dbReference type="GO" id="GO:0005737">
    <property type="term" value="C:cytoplasm"/>
    <property type="evidence" value="ECO:0007669"/>
    <property type="project" value="TreeGrafter"/>
</dbReference>
<dbReference type="GO" id="GO:0016706">
    <property type="term" value="F:2-oxoglutarate-dependent dioxygenase activity"/>
    <property type="evidence" value="ECO:0007669"/>
    <property type="project" value="TreeGrafter"/>
</dbReference>
<protein>
    <submittedName>
        <fullName evidence="8">Taurine dioxygenase</fullName>
    </submittedName>
</protein>
<dbReference type="InterPro" id="IPR042098">
    <property type="entry name" value="TauD-like_sf"/>
</dbReference>
<sequence length="343" mass="37559">MSAAFRIGTDRLLAPRPFGSPATLHSDSPTLSIRQCAHFLEGDFLMPASIRKLTGRIGAVVEGVDFTAPPDPSTITTLRDALNKHKAIVFDGVNLDNDGQERVAGWFGELTTAHPNVPATDGTTNVLAVDSETSKANEWHTDVTFVVNPPQLTTLRSIVTTPYGGETLIANAAAAYRDLPEPLRALADSLRVVHTNQYDYARPSSTTTLQKEYDRVFVSTPYEAEHPVVRVHPLTGERGLFIGGFARRIVGLSSSESAELLRILQSYVTRPENILRWTWSPGQLLIFDNRITQHYAVDNYDAHPRRLNRVTVAGEVPVGVDGRPSAQLVGDASHYTKVLEPAT</sequence>
<name>A0A918E0M2_9ACTN</name>
<dbReference type="EMBL" id="BMMS01000020">
    <property type="protein sequence ID" value="GGO93421.1"/>
    <property type="molecule type" value="Genomic_DNA"/>
</dbReference>
<comment type="caution">
    <text evidence="8">The sequence shown here is derived from an EMBL/GenBank/DDBJ whole genome shotgun (WGS) entry which is preliminary data.</text>
</comment>
<dbReference type="InterPro" id="IPR003819">
    <property type="entry name" value="TauD/TfdA-like"/>
</dbReference>
<dbReference type="SUPFAM" id="SSF51197">
    <property type="entry name" value="Clavaminate synthase-like"/>
    <property type="match status" value="1"/>
</dbReference>
<evidence type="ECO:0000256" key="6">
    <source>
        <dbReference type="ARBA" id="ARBA00023004"/>
    </source>
</evidence>
<evidence type="ECO:0000313" key="8">
    <source>
        <dbReference type="EMBL" id="GGO93421.1"/>
    </source>
</evidence>
<keyword evidence="5" id="KW-0560">Oxidoreductase</keyword>
<evidence type="ECO:0000256" key="2">
    <source>
        <dbReference type="ARBA" id="ARBA00005896"/>
    </source>
</evidence>
<comment type="similarity">
    <text evidence="2">Belongs to the TfdA dioxygenase family.</text>
</comment>
<dbReference type="GO" id="GO:0046872">
    <property type="term" value="F:metal ion binding"/>
    <property type="evidence" value="ECO:0007669"/>
    <property type="project" value="UniProtKB-KW"/>
</dbReference>
<dbReference type="Gene3D" id="3.60.130.10">
    <property type="entry name" value="Clavaminate synthase-like"/>
    <property type="match status" value="1"/>
</dbReference>
<feature type="domain" description="TauD/TfdA-like" evidence="7">
    <location>
        <begin position="50"/>
        <end position="311"/>
    </location>
</feature>
<dbReference type="Proteomes" id="UP000641932">
    <property type="component" value="Unassembled WGS sequence"/>
</dbReference>
<dbReference type="AlphaFoldDB" id="A0A918E0M2"/>
<evidence type="ECO:0000313" key="9">
    <source>
        <dbReference type="Proteomes" id="UP000641932"/>
    </source>
</evidence>
<proteinExistence type="inferred from homology"/>
<evidence type="ECO:0000256" key="4">
    <source>
        <dbReference type="ARBA" id="ARBA00022964"/>
    </source>
</evidence>
<comment type="cofactor">
    <cofactor evidence="1">
        <name>Fe(2+)</name>
        <dbReference type="ChEBI" id="CHEBI:29033"/>
    </cofactor>
</comment>
<organism evidence="8 9">
    <name type="scientific">Wenjunlia tyrosinilytica</name>
    <dbReference type="NCBI Taxonomy" id="1544741"/>
    <lineage>
        <taxon>Bacteria</taxon>
        <taxon>Bacillati</taxon>
        <taxon>Actinomycetota</taxon>
        <taxon>Actinomycetes</taxon>
        <taxon>Kitasatosporales</taxon>
        <taxon>Streptomycetaceae</taxon>
        <taxon>Wenjunlia</taxon>
    </lineage>
</organism>
<keyword evidence="3" id="KW-0479">Metal-binding</keyword>
<evidence type="ECO:0000259" key="7">
    <source>
        <dbReference type="Pfam" id="PF02668"/>
    </source>
</evidence>
<dbReference type="PANTHER" id="PTHR30468">
    <property type="entry name" value="ALPHA-KETOGLUTARATE-DEPENDENT SULFONATE DIOXYGENASE"/>
    <property type="match status" value="1"/>
</dbReference>
<keyword evidence="6" id="KW-0408">Iron</keyword>
<evidence type="ECO:0000256" key="5">
    <source>
        <dbReference type="ARBA" id="ARBA00023002"/>
    </source>
</evidence>
<dbReference type="PANTHER" id="PTHR30468:SF5">
    <property type="entry name" value="ALPHA-KETOGLUTARATE-DEPENDENT SULFATE ESTER DIOXYGENASE"/>
    <property type="match status" value="1"/>
</dbReference>
<dbReference type="Pfam" id="PF02668">
    <property type="entry name" value="TauD"/>
    <property type="match status" value="1"/>
</dbReference>
<accession>A0A918E0M2</accession>
<evidence type="ECO:0000256" key="1">
    <source>
        <dbReference type="ARBA" id="ARBA00001954"/>
    </source>
</evidence>
<reference evidence="8" key="2">
    <citation type="submission" date="2020-09" db="EMBL/GenBank/DDBJ databases">
        <authorList>
            <person name="Sun Q."/>
            <person name="Zhou Y."/>
        </authorList>
    </citation>
    <scope>NUCLEOTIDE SEQUENCE</scope>
    <source>
        <strain evidence="8">CGMCC 4.7201</strain>
    </source>
</reference>
<keyword evidence="9" id="KW-1185">Reference proteome</keyword>